<dbReference type="Proteomes" id="UP000823749">
    <property type="component" value="Chromosome 9"/>
</dbReference>
<sequence length="255" mass="29801">MGNESIEAWVRKVAVGPIAGVIETPLAILGIDVLFLVSREGELISCDLRTQEIRNHQVYGVEQWMQDLPKPGRILFPPELKLSSVNFGFGFDPTRNDYKAIKVETANALHRNRRRLRRMLQNREEGDEVERRMARREVLRHQKTAAREEFEAAQPAFIVTTWARIRHETFQYVVLKAIKVEIANALHRNQRRLRRMLQNGEEVDEVERRMARREVLRHQKTAAREEFEAAQPAFINVLRQFNYNNEIAIVDPVDI</sequence>
<dbReference type="EMBL" id="JACTNZ010000009">
    <property type="protein sequence ID" value="KAG5532600.1"/>
    <property type="molecule type" value="Genomic_DNA"/>
</dbReference>
<comment type="caution">
    <text evidence="1">The sequence shown here is derived from an EMBL/GenBank/DDBJ whole genome shotgun (WGS) entry which is preliminary data.</text>
</comment>
<gene>
    <name evidence="1" type="ORF">RHGRI_027033</name>
</gene>
<organism evidence="1 2">
    <name type="scientific">Rhododendron griersonianum</name>
    <dbReference type="NCBI Taxonomy" id="479676"/>
    <lineage>
        <taxon>Eukaryota</taxon>
        <taxon>Viridiplantae</taxon>
        <taxon>Streptophyta</taxon>
        <taxon>Embryophyta</taxon>
        <taxon>Tracheophyta</taxon>
        <taxon>Spermatophyta</taxon>
        <taxon>Magnoliopsida</taxon>
        <taxon>eudicotyledons</taxon>
        <taxon>Gunneridae</taxon>
        <taxon>Pentapetalae</taxon>
        <taxon>asterids</taxon>
        <taxon>Ericales</taxon>
        <taxon>Ericaceae</taxon>
        <taxon>Ericoideae</taxon>
        <taxon>Rhodoreae</taxon>
        <taxon>Rhododendron</taxon>
    </lineage>
</organism>
<keyword evidence="2" id="KW-1185">Reference proteome</keyword>
<accession>A0AAV6IXA2</accession>
<evidence type="ECO:0000313" key="2">
    <source>
        <dbReference type="Proteomes" id="UP000823749"/>
    </source>
</evidence>
<evidence type="ECO:0000313" key="1">
    <source>
        <dbReference type="EMBL" id="KAG5532600.1"/>
    </source>
</evidence>
<protein>
    <submittedName>
        <fullName evidence="1">Uncharacterized protein</fullName>
    </submittedName>
</protein>
<name>A0AAV6IXA2_9ERIC</name>
<reference evidence="1" key="1">
    <citation type="submission" date="2020-08" db="EMBL/GenBank/DDBJ databases">
        <title>Plant Genome Project.</title>
        <authorList>
            <person name="Zhang R.-G."/>
        </authorList>
    </citation>
    <scope>NUCLEOTIDE SEQUENCE</scope>
    <source>
        <strain evidence="1">WSP0</strain>
        <tissue evidence="1">Leaf</tissue>
    </source>
</reference>
<proteinExistence type="predicted"/>
<dbReference type="AlphaFoldDB" id="A0AAV6IXA2"/>